<name>A0A813F9Q0_POLGL</name>
<reference evidence="1" key="1">
    <citation type="submission" date="2021-02" db="EMBL/GenBank/DDBJ databases">
        <authorList>
            <person name="Dougan E. K."/>
            <person name="Rhodes N."/>
            <person name="Thang M."/>
            <person name="Chan C."/>
        </authorList>
    </citation>
    <scope>NUCLEOTIDE SEQUENCE</scope>
</reference>
<protein>
    <submittedName>
        <fullName evidence="1">Uncharacterized protein</fullName>
    </submittedName>
</protein>
<keyword evidence="2" id="KW-1185">Reference proteome</keyword>
<dbReference type="EMBL" id="CAJNNV010022952">
    <property type="protein sequence ID" value="CAE8608414.1"/>
    <property type="molecule type" value="Genomic_DNA"/>
</dbReference>
<accession>A0A813F9Q0</accession>
<proteinExistence type="predicted"/>
<dbReference type="Proteomes" id="UP000654075">
    <property type="component" value="Unassembled WGS sequence"/>
</dbReference>
<organism evidence="1 2">
    <name type="scientific">Polarella glacialis</name>
    <name type="common">Dinoflagellate</name>
    <dbReference type="NCBI Taxonomy" id="89957"/>
    <lineage>
        <taxon>Eukaryota</taxon>
        <taxon>Sar</taxon>
        <taxon>Alveolata</taxon>
        <taxon>Dinophyceae</taxon>
        <taxon>Suessiales</taxon>
        <taxon>Suessiaceae</taxon>
        <taxon>Polarella</taxon>
    </lineage>
</organism>
<dbReference type="AlphaFoldDB" id="A0A813F9Q0"/>
<evidence type="ECO:0000313" key="2">
    <source>
        <dbReference type="Proteomes" id="UP000654075"/>
    </source>
</evidence>
<evidence type="ECO:0000313" key="1">
    <source>
        <dbReference type="EMBL" id="CAE8608414.1"/>
    </source>
</evidence>
<comment type="caution">
    <text evidence="1">The sequence shown here is derived from an EMBL/GenBank/DDBJ whole genome shotgun (WGS) entry which is preliminary data.</text>
</comment>
<gene>
    <name evidence="1" type="ORF">PGLA1383_LOCUS26276</name>
</gene>
<sequence length="86" mass="9877">MECSLFPFLNYHFLVFDNISRQCLFFVVNNSTATEMDPSIAPFLCQRYTTDKRSSRQLLFFVSHGLSLPVTVISPNAWFLSSTVCE</sequence>